<evidence type="ECO:0000313" key="2">
    <source>
        <dbReference type="EMBL" id="KIQ69349.1"/>
    </source>
</evidence>
<keyword evidence="3" id="KW-1185">Reference proteome</keyword>
<feature type="region of interest" description="Disordered" evidence="1">
    <location>
        <begin position="54"/>
        <end position="83"/>
    </location>
</feature>
<dbReference type="Proteomes" id="UP000035100">
    <property type="component" value="Unassembled WGS sequence"/>
</dbReference>
<name>A0A0D0Q493_9RHOB</name>
<dbReference type="AlphaFoldDB" id="A0A0D0Q493"/>
<evidence type="ECO:0000313" key="3">
    <source>
        <dbReference type="Proteomes" id="UP000035100"/>
    </source>
</evidence>
<dbReference type="STRING" id="1123501.Wenmar_01711"/>
<dbReference type="EMBL" id="AONG01000009">
    <property type="protein sequence ID" value="KIQ69349.1"/>
    <property type="molecule type" value="Genomic_DNA"/>
</dbReference>
<accession>A0A0D0Q493</accession>
<reference evidence="2 3" key="1">
    <citation type="submission" date="2013-01" db="EMBL/GenBank/DDBJ databases">
        <authorList>
            <person name="Fiebig A."/>
            <person name="Goeker M."/>
            <person name="Klenk H.-P.P."/>
        </authorList>
    </citation>
    <scope>NUCLEOTIDE SEQUENCE [LARGE SCALE GENOMIC DNA]</scope>
    <source>
        <strain evidence="2 3">DSM 24838</strain>
    </source>
</reference>
<gene>
    <name evidence="2" type="ORF">Wenmar_01711</name>
</gene>
<dbReference type="RefSeq" id="WP_018303483.1">
    <property type="nucleotide sequence ID" value="NZ_KB902299.1"/>
</dbReference>
<organism evidence="2 3">
    <name type="scientific">Wenxinia marina DSM 24838</name>
    <dbReference type="NCBI Taxonomy" id="1123501"/>
    <lineage>
        <taxon>Bacteria</taxon>
        <taxon>Pseudomonadati</taxon>
        <taxon>Pseudomonadota</taxon>
        <taxon>Alphaproteobacteria</taxon>
        <taxon>Rhodobacterales</taxon>
        <taxon>Roseobacteraceae</taxon>
        <taxon>Wenxinia</taxon>
    </lineage>
</organism>
<protein>
    <submittedName>
        <fullName evidence="2">Uncharacterized protein</fullName>
    </submittedName>
</protein>
<evidence type="ECO:0000256" key="1">
    <source>
        <dbReference type="SAM" id="MobiDB-lite"/>
    </source>
</evidence>
<proteinExistence type="predicted"/>
<sequence length="83" mass="8732">MSDPIVGEVYKVLTNYPVREIEKIVKDTRADAAWHGRPPPGEPVAAFLLAPPQMTAPASSRGPDGLGALTGERPRLKAGAGIT</sequence>
<comment type="caution">
    <text evidence="2">The sequence shown here is derived from an EMBL/GenBank/DDBJ whole genome shotgun (WGS) entry which is preliminary data.</text>
</comment>